<evidence type="ECO:0000313" key="11">
    <source>
        <dbReference type="Proteomes" id="UP001152759"/>
    </source>
</evidence>
<gene>
    <name evidence="10" type="ORF">BEMITA_LOCUS9113</name>
</gene>
<sequence length="153" mass="17808">MSTRWYPVYQKGNPQLRVFLPNYWMKLVKPDDKQPPDVVQFQVPTGMSNHDIKNYLEKIYKVPVAEVRSAIVAGKCRPWRKNAYIIKEDDFRRAYVKLQRGTTFQFPDIDEVDSQSEAKRKLEASSEEAAQNTTSFTNKQDGERSGIPSWFSI</sequence>
<evidence type="ECO:0000256" key="9">
    <source>
        <dbReference type="SAM" id="MobiDB-lite"/>
    </source>
</evidence>
<dbReference type="PANTHER" id="PTHR12059:SF5">
    <property type="entry name" value="LARGE RIBOSOMAL SUBUNIT PROTEIN UL23M"/>
    <property type="match status" value="1"/>
</dbReference>
<evidence type="ECO:0000256" key="4">
    <source>
        <dbReference type="ARBA" id="ARBA00023128"/>
    </source>
</evidence>
<dbReference type="InterPro" id="IPR012677">
    <property type="entry name" value="Nucleotide-bd_a/b_plait_sf"/>
</dbReference>
<dbReference type="FunFam" id="3.30.70.330:FF:000284">
    <property type="entry name" value="39S ribosomal protein L23, mitochondrial"/>
    <property type="match status" value="1"/>
</dbReference>
<comment type="subunit">
    <text evidence="6">Component of the mitochondrial ribosome large subunit (39S) which comprises a 16S rRNA and about 50 distinct proteins.</text>
</comment>
<dbReference type="GO" id="GO:0005762">
    <property type="term" value="C:mitochondrial large ribosomal subunit"/>
    <property type="evidence" value="ECO:0007669"/>
    <property type="project" value="TreeGrafter"/>
</dbReference>
<evidence type="ECO:0000256" key="8">
    <source>
        <dbReference type="ARBA" id="ARBA00041375"/>
    </source>
</evidence>
<comment type="similarity">
    <text evidence="2">Belongs to the universal ribosomal protein uL23 family.</text>
</comment>
<dbReference type="AlphaFoldDB" id="A0A9P0AF04"/>
<evidence type="ECO:0000256" key="7">
    <source>
        <dbReference type="ARBA" id="ARBA00039977"/>
    </source>
</evidence>
<dbReference type="Proteomes" id="UP001152759">
    <property type="component" value="Chromosome 5"/>
</dbReference>
<dbReference type="GO" id="GO:0032543">
    <property type="term" value="P:mitochondrial translation"/>
    <property type="evidence" value="ECO:0007669"/>
    <property type="project" value="TreeGrafter"/>
</dbReference>
<keyword evidence="3" id="KW-0689">Ribosomal protein</keyword>
<protein>
    <recommendedName>
        <fullName evidence="7">Large ribosomal subunit protein uL23m</fullName>
    </recommendedName>
    <alternativeName>
        <fullName evidence="8">39S ribosomal protein L23, mitochondrial</fullName>
    </alternativeName>
</protein>
<feature type="compositionally biased region" description="Polar residues" evidence="9">
    <location>
        <begin position="128"/>
        <end position="139"/>
    </location>
</feature>
<dbReference type="Gene3D" id="3.30.70.330">
    <property type="match status" value="1"/>
</dbReference>
<dbReference type="PANTHER" id="PTHR12059">
    <property type="entry name" value="RIBOSOMAL PROTEIN L23-RELATED"/>
    <property type="match status" value="1"/>
</dbReference>
<dbReference type="GO" id="GO:0003735">
    <property type="term" value="F:structural constituent of ribosome"/>
    <property type="evidence" value="ECO:0007669"/>
    <property type="project" value="InterPro"/>
</dbReference>
<dbReference type="KEGG" id="btab:109037392"/>
<evidence type="ECO:0000256" key="5">
    <source>
        <dbReference type="ARBA" id="ARBA00023274"/>
    </source>
</evidence>
<keyword evidence="11" id="KW-1185">Reference proteome</keyword>
<dbReference type="InterPro" id="IPR012678">
    <property type="entry name" value="Ribosomal_uL23/eL15/eS24_sf"/>
</dbReference>
<keyword evidence="4" id="KW-0496">Mitochondrion</keyword>
<organism evidence="10 11">
    <name type="scientific">Bemisia tabaci</name>
    <name type="common">Sweetpotato whitefly</name>
    <name type="synonym">Aleurodes tabaci</name>
    <dbReference type="NCBI Taxonomy" id="7038"/>
    <lineage>
        <taxon>Eukaryota</taxon>
        <taxon>Metazoa</taxon>
        <taxon>Ecdysozoa</taxon>
        <taxon>Arthropoda</taxon>
        <taxon>Hexapoda</taxon>
        <taxon>Insecta</taxon>
        <taxon>Pterygota</taxon>
        <taxon>Neoptera</taxon>
        <taxon>Paraneoptera</taxon>
        <taxon>Hemiptera</taxon>
        <taxon>Sternorrhyncha</taxon>
        <taxon>Aleyrodoidea</taxon>
        <taxon>Aleyrodidae</taxon>
        <taxon>Aleyrodinae</taxon>
        <taxon>Bemisia</taxon>
    </lineage>
</organism>
<evidence type="ECO:0000256" key="6">
    <source>
        <dbReference type="ARBA" id="ARBA00038782"/>
    </source>
</evidence>
<keyword evidence="5" id="KW-0687">Ribonucleoprotein</keyword>
<reference evidence="10" key="1">
    <citation type="submission" date="2021-12" db="EMBL/GenBank/DDBJ databases">
        <authorList>
            <person name="King R."/>
        </authorList>
    </citation>
    <scope>NUCLEOTIDE SEQUENCE</scope>
</reference>
<comment type="subcellular location">
    <subcellularLocation>
        <location evidence="1">Mitochondrion</location>
    </subcellularLocation>
</comment>
<feature type="region of interest" description="Disordered" evidence="9">
    <location>
        <begin position="113"/>
        <end position="153"/>
    </location>
</feature>
<dbReference type="EMBL" id="OU963866">
    <property type="protein sequence ID" value="CAH0390385.1"/>
    <property type="molecule type" value="Genomic_DNA"/>
</dbReference>
<evidence type="ECO:0000256" key="2">
    <source>
        <dbReference type="ARBA" id="ARBA00006700"/>
    </source>
</evidence>
<proteinExistence type="inferred from homology"/>
<evidence type="ECO:0000256" key="3">
    <source>
        <dbReference type="ARBA" id="ARBA00022980"/>
    </source>
</evidence>
<dbReference type="Pfam" id="PF00276">
    <property type="entry name" value="Ribosomal_L23"/>
    <property type="match status" value="1"/>
</dbReference>
<accession>A0A9P0AF04</accession>
<dbReference type="InterPro" id="IPR013025">
    <property type="entry name" value="Ribosomal_uL23-like"/>
</dbReference>
<evidence type="ECO:0000313" key="10">
    <source>
        <dbReference type="EMBL" id="CAH0390385.1"/>
    </source>
</evidence>
<name>A0A9P0AF04_BEMTA</name>
<dbReference type="SUPFAM" id="SSF54189">
    <property type="entry name" value="Ribosomal proteins S24e, L23 and L15e"/>
    <property type="match status" value="1"/>
</dbReference>
<evidence type="ECO:0000256" key="1">
    <source>
        <dbReference type="ARBA" id="ARBA00004173"/>
    </source>
</evidence>